<feature type="compositionally biased region" description="Polar residues" evidence="1">
    <location>
        <begin position="209"/>
        <end position="225"/>
    </location>
</feature>
<dbReference type="EMBL" id="MU006776">
    <property type="protein sequence ID" value="KAF2646913.1"/>
    <property type="molecule type" value="Genomic_DNA"/>
</dbReference>
<dbReference type="AlphaFoldDB" id="A0A6A6SJW4"/>
<feature type="compositionally biased region" description="Acidic residues" evidence="1">
    <location>
        <begin position="471"/>
        <end position="481"/>
    </location>
</feature>
<keyword evidence="2" id="KW-1133">Transmembrane helix</keyword>
<name>A0A6A6SJW4_9PLEO</name>
<evidence type="ECO:0000313" key="4">
    <source>
        <dbReference type="Proteomes" id="UP000799753"/>
    </source>
</evidence>
<evidence type="ECO:0000256" key="1">
    <source>
        <dbReference type="SAM" id="MobiDB-lite"/>
    </source>
</evidence>
<feature type="compositionally biased region" description="Basic and acidic residues" evidence="1">
    <location>
        <begin position="1"/>
        <end position="16"/>
    </location>
</feature>
<feature type="region of interest" description="Disordered" evidence="1">
    <location>
        <begin position="367"/>
        <end position="400"/>
    </location>
</feature>
<feature type="region of interest" description="Disordered" evidence="1">
    <location>
        <begin position="85"/>
        <end position="261"/>
    </location>
</feature>
<gene>
    <name evidence="3" type="ORF">P280DRAFT_503381</name>
</gene>
<feature type="compositionally biased region" description="Polar residues" evidence="1">
    <location>
        <begin position="368"/>
        <end position="378"/>
    </location>
</feature>
<feature type="compositionally biased region" description="Low complexity" evidence="1">
    <location>
        <begin position="460"/>
        <end position="470"/>
    </location>
</feature>
<feature type="region of interest" description="Disordered" evidence="1">
    <location>
        <begin position="1"/>
        <end position="35"/>
    </location>
</feature>
<proteinExistence type="predicted"/>
<feature type="compositionally biased region" description="Low complexity" evidence="1">
    <location>
        <begin position="247"/>
        <end position="256"/>
    </location>
</feature>
<keyword evidence="2" id="KW-0812">Transmembrane</keyword>
<feature type="compositionally biased region" description="Polar residues" evidence="1">
    <location>
        <begin position="141"/>
        <end position="152"/>
    </location>
</feature>
<accession>A0A6A6SJW4</accession>
<evidence type="ECO:0000256" key="2">
    <source>
        <dbReference type="SAM" id="Phobius"/>
    </source>
</evidence>
<keyword evidence="2" id="KW-0472">Membrane</keyword>
<feature type="region of interest" description="Disordered" evidence="1">
    <location>
        <begin position="289"/>
        <end position="340"/>
    </location>
</feature>
<feature type="transmembrane region" description="Helical" evidence="2">
    <location>
        <begin position="40"/>
        <end position="62"/>
    </location>
</feature>
<feature type="compositionally biased region" description="Polar residues" evidence="1">
    <location>
        <begin position="304"/>
        <end position="315"/>
    </location>
</feature>
<feature type="region of interest" description="Disordered" evidence="1">
    <location>
        <begin position="458"/>
        <end position="485"/>
    </location>
</feature>
<sequence>MEKPRTYLDNPRDMGDLHYPSVDTERQSSRQNRRNRGSKICCLLLSCIILSFLGAGAIVYGLNLYAKTAASPLSPSTLTVAAEDMQSRTTQYTTDGNDDNNNNNNNNDNDNDNDNDNNGPPTLLHRRTTPHPLPPKFPFPQNTTKHQEPGNQKQKKQNLLDHNPLLTEEPHAPIPPYNRHEKAGINNHSSSSSSSSVRISRRNDVVPETETTTNLPKLNSNPPILSNNTSASESESESRPTPDSESARIAAAAEASAGGGGERDLFGSISGFFDSWFTKAFIGGRGVGGVVDSDSGSKSKSKSNSTVHSFNSFSGDGNVDEHKRDTNTNTTTSKTPGKGERHLFASMAGFLDDWFTKTFMEGGGVVGDSNSTVHSPPDTNWDDVQVPRKRKRDTVTKSPGDDDGAVAWWLDILFGGPAISSGPSHNDRRGAVKRDIFGSMSGFFDSWFTKAFIGGRAVAGDSNSDSNGDGDVVEGEGEGEVQGEREVDKALAPEYWVFMPLVPEVGDKVRGFGFDGEGNGEGVPDPGVPFVAGGEE</sequence>
<dbReference type="Proteomes" id="UP000799753">
    <property type="component" value="Unassembled WGS sequence"/>
</dbReference>
<feature type="compositionally biased region" description="Low complexity" evidence="1">
    <location>
        <begin position="226"/>
        <end position="235"/>
    </location>
</feature>
<feature type="compositionally biased region" description="Low complexity" evidence="1">
    <location>
        <begin position="99"/>
        <end position="108"/>
    </location>
</feature>
<keyword evidence="4" id="KW-1185">Reference proteome</keyword>
<feature type="compositionally biased region" description="Basic and acidic residues" evidence="1">
    <location>
        <begin position="236"/>
        <end position="246"/>
    </location>
</feature>
<reference evidence="3" key="1">
    <citation type="journal article" date="2020" name="Stud. Mycol.">
        <title>101 Dothideomycetes genomes: a test case for predicting lifestyles and emergence of pathogens.</title>
        <authorList>
            <person name="Haridas S."/>
            <person name="Albert R."/>
            <person name="Binder M."/>
            <person name="Bloem J."/>
            <person name="Labutti K."/>
            <person name="Salamov A."/>
            <person name="Andreopoulos B."/>
            <person name="Baker S."/>
            <person name="Barry K."/>
            <person name="Bills G."/>
            <person name="Bluhm B."/>
            <person name="Cannon C."/>
            <person name="Castanera R."/>
            <person name="Culley D."/>
            <person name="Daum C."/>
            <person name="Ezra D."/>
            <person name="Gonzalez J."/>
            <person name="Henrissat B."/>
            <person name="Kuo A."/>
            <person name="Liang C."/>
            <person name="Lipzen A."/>
            <person name="Lutzoni F."/>
            <person name="Magnuson J."/>
            <person name="Mondo S."/>
            <person name="Nolan M."/>
            <person name="Ohm R."/>
            <person name="Pangilinan J."/>
            <person name="Park H.-J."/>
            <person name="Ramirez L."/>
            <person name="Alfaro M."/>
            <person name="Sun H."/>
            <person name="Tritt A."/>
            <person name="Yoshinaga Y."/>
            <person name="Zwiers L.-H."/>
            <person name="Turgeon B."/>
            <person name="Goodwin S."/>
            <person name="Spatafora J."/>
            <person name="Crous P."/>
            <person name="Grigoriev I."/>
        </authorList>
    </citation>
    <scope>NUCLEOTIDE SEQUENCE</scope>
    <source>
        <strain evidence="3">CBS 473.64</strain>
    </source>
</reference>
<feature type="region of interest" description="Disordered" evidence="1">
    <location>
        <begin position="513"/>
        <end position="536"/>
    </location>
</feature>
<evidence type="ECO:0000313" key="3">
    <source>
        <dbReference type="EMBL" id="KAF2646913.1"/>
    </source>
</evidence>
<organism evidence="3 4">
    <name type="scientific">Massarina eburnea CBS 473.64</name>
    <dbReference type="NCBI Taxonomy" id="1395130"/>
    <lineage>
        <taxon>Eukaryota</taxon>
        <taxon>Fungi</taxon>
        <taxon>Dikarya</taxon>
        <taxon>Ascomycota</taxon>
        <taxon>Pezizomycotina</taxon>
        <taxon>Dothideomycetes</taxon>
        <taxon>Pleosporomycetidae</taxon>
        <taxon>Pleosporales</taxon>
        <taxon>Massarineae</taxon>
        <taxon>Massarinaceae</taxon>
        <taxon>Massarina</taxon>
    </lineage>
</organism>
<protein>
    <submittedName>
        <fullName evidence="3">Uncharacterized protein</fullName>
    </submittedName>
</protein>